<proteinExistence type="predicted"/>
<name>A0A5N6TCH0_ASPAV</name>
<keyword evidence="3" id="KW-1185">Reference proteome</keyword>
<organism evidence="2 3">
    <name type="scientific">Aspergillus avenaceus</name>
    <dbReference type="NCBI Taxonomy" id="36643"/>
    <lineage>
        <taxon>Eukaryota</taxon>
        <taxon>Fungi</taxon>
        <taxon>Dikarya</taxon>
        <taxon>Ascomycota</taxon>
        <taxon>Pezizomycotina</taxon>
        <taxon>Eurotiomycetes</taxon>
        <taxon>Eurotiomycetidae</taxon>
        <taxon>Eurotiales</taxon>
        <taxon>Aspergillaceae</taxon>
        <taxon>Aspergillus</taxon>
        <taxon>Aspergillus subgen. Circumdati</taxon>
    </lineage>
</organism>
<accession>A0A5N6TCH0</accession>
<protein>
    <submittedName>
        <fullName evidence="2">Uncharacterized protein</fullName>
    </submittedName>
</protein>
<dbReference type="AlphaFoldDB" id="A0A5N6TCH0"/>
<reference evidence="2 3" key="1">
    <citation type="submission" date="2019-04" db="EMBL/GenBank/DDBJ databases">
        <title>Friends and foes A comparative genomics study of 23 Aspergillus species from section Flavi.</title>
        <authorList>
            <consortium name="DOE Joint Genome Institute"/>
            <person name="Kjaerbolling I."/>
            <person name="Vesth T."/>
            <person name="Frisvad J.C."/>
            <person name="Nybo J.L."/>
            <person name="Theobald S."/>
            <person name="Kildgaard S."/>
            <person name="Isbrandt T."/>
            <person name="Kuo A."/>
            <person name="Sato A."/>
            <person name="Lyhne E.K."/>
            <person name="Kogle M.E."/>
            <person name="Wiebenga A."/>
            <person name="Kun R.S."/>
            <person name="Lubbers R.J."/>
            <person name="Makela M.R."/>
            <person name="Barry K."/>
            <person name="Chovatia M."/>
            <person name="Clum A."/>
            <person name="Daum C."/>
            <person name="Haridas S."/>
            <person name="He G."/>
            <person name="LaButti K."/>
            <person name="Lipzen A."/>
            <person name="Mondo S."/>
            <person name="Riley R."/>
            <person name="Salamov A."/>
            <person name="Simmons B.A."/>
            <person name="Magnuson J.K."/>
            <person name="Henrissat B."/>
            <person name="Mortensen U.H."/>
            <person name="Larsen T.O."/>
            <person name="Devries R.P."/>
            <person name="Grigoriev I.V."/>
            <person name="Machida M."/>
            <person name="Baker S.E."/>
            <person name="Andersen M.R."/>
        </authorList>
    </citation>
    <scope>NUCLEOTIDE SEQUENCE [LARGE SCALE GENOMIC DNA]</scope>
    <source>
        <strain evidence="2 3">IBT 18842</strain>
    </source>
</reference>
<evidence type="ECO:0000313" key="2">
    <source>
        <dbReference type="EMBL" id="KAE8144084.1"/>
    </source>
</evidence>
<feature type="region of interest" description="Disordered" evidence="1">
    <location>
        <begin position="14"/>
        <end position="49"/>
    </location>
</feature>
<dbReference type="Proteomes" id="UP000325780">
    <property type="component" value="Unassembled WGS sequence"/>
</dbReference>
<evidence type="ECO:0000313" key="3">
    <source>
        <dbReference type="Proteomes" id="UP000325780"/>
    </source>
</evidence>
<sequence length="49" mass="5508">MTVRMLLIFGRTKPKKGVHPKSAPTWYPHPSTARETGKATLWSRESAEA</sequence>
<dbReference type="EMBL" id="ML743403">
    <property type="protein sequence ID" value="KAE8144084.1"/>
    <property type="molecule type" value="Genomic_DNA"/>
</dbReference>
<evidence type="ECO:0000256" key="1">
    <source>
        <dbReference type="SAM" id="MobiDB-lite"/>
    </source>
</evidence>
<gene>
    <name evidence="2" type="ORF">BDV25DRAFT_146297</name>
</gene>